<organism evidence="1 2">
    <name type="scientific">Roseicella aerolata</name>
    <dbReference type="NCBI Taxonomy" id="2883479"/>
    <lineage>
        <taxon>Bacteria</taxon>
        <taxon>Pseudomonadati</taxon>
        <taxon>Pseudomonadota</taxon>
        <taxon>Alphaproteobacteria</taxon>
        <taxon>Acetobacterales</taxon>
        <taxon>Roseomonadaceae</taxon>
        <taxon>Roseicella</taxon>
    </lineage>
</organism>
<dbReference type="AlphaFoldDB" id="A0A9X1IHY5"/>
<gene>
    <name evidence="1" type="ORF">LHA35_23965</name>
</gene>
<dbReference type="GO" id="GO:0015297">
    <property type="term" value="F:antiporter activity"/>
    <property type="evidence" value="ECO:0007669"/>
    <property type="project" value="InterPro"/>
</dbReference>
<dbReference type="GO" id="GO:0098662">
    <property type="term" value="P:inorganic cation transmembrane transport"/>
    <property type="evidence" value="ECO:0007669"/>
    <property type="project" value="InterPro"/>
</dbReference>
<name>A0A9X1IHY5_9PROT</name>
<reference evidence="1" key="1">
    <citation type="submission" date="2021-10" db="EMBL/GenBank/DDBJ databases">
        <title>Roseicella aerolatum sp. nov., isolated from aerosols of e-waste dismantling site.</title>
        <authorList>
            <person name="Qin T."/>
        </authorList>
    </citation>
    <scope>NUCLEOTIDE SEQUENCE</scope>
    <source>
        <strain evidence="1">GB24</strain>
    </source>
</reference>
<sequence>MPAAGRLAGVLGLCLVALGLLPFASGLAEALKPVLAWALVLLSGGTAAQMIAETARQAEPEA</sequence>
<proteinExistence type="predicted"/>
<comment type="caution">
    <text evidence="1">The sequence shown here is derived from an EMBL/GenBank/DDBJ whole genome shotgun (WGS) entry which is preliminary data.</text>
</comment>
<dbReference type="RefSeq" id="WP_226613279.1">
    <property type="nucleotide sequence ID" value="NZ_JAJAQI010000053.1"/>
</dbReference>
<dbReference type="InterPro" id="IPR005133">
    <property type="entry name" value="PhaG_MnhG_YufB"/>
</dbReference>
<evidence type="ECO:0000313" key="2">
    <source>
        <dbReference type="Proteomes" id="UP001139311"/>
    </source>
</evidence>
<evidence type="ECO:0000313" key="1">
    <source>
        <dbReference type="EMBL" id="MCB4824792.1"/>
    </source>
</evidence>
<dbReference type="Pfam" id="PF03334">
    <property type="entry name" value="PhaG_MnhG_YufB"/>
    <property type="match status" value="1"/>
</dbReference>
<keyword evidence="2" id="KW-1185">Reference proteome</keyword>
<accession>A0A9X1IHY5</accession>
<protein>
    <submittedName>
        <fullName evidence="1">Uncharacterized protein</fullName>
    </submittedName>
</protein>
<dbReference type="Proteomes" id="UP001139311">
    <property type="component" value="Unassembled WGS sequence"/>
</dbReference>
<dbReference type="EMBL" id="JAJAQI010000053">
    <property type="protein sequence ID" value="MCB4824792.1"/>
    <property type="molecule type" value="Genomic_DNA"/>
</dbReference>